<name>A0AAV5DEE9_ELECO</name>
<feature type="domain" description="DUF1618" evidence="1">
    <location>
        <begin position="181"/>
        <end position="313"/>
    </location>
</feature>
<proteinExistence type="predicted"/>
<accession>A0AAV5DEE9</accession>
<dbReference type="PANTHER" id="PTHR33086:SF44">
    <property type="entry name" value="OS03G0683600 PROTEIN"/>
    <property type="match status" value="1"/>
</dbReference>
<gene>
    <name evidence="2" type="primary">ga26574</name>
    <name evidence="2" type="ORF">PR202_ga26574</name>
</gene>
<reference evidence="2" key="1">
    <citation type="journal article" date="2018" name="DNA Res.">
        <title>Multiple hybrid de novo genome assembly of finger millet, an orphan allotetraploid crop.</title>
        <authorList>
            <person name="Hatakeyama M."/>
            <person name="Aluri S."/>
            <person name="Balachadran M.T."/>
            <person name="Sivarajan S.R."/>
            <person name="Patrignani A."/>
            <person name="Gruter S."/>
            <person name="Poveda L."/>
            <person name="Shimizu-Inatsugi R."/>
            <person name="Baeten J."/>
            <person name="Francoijs K.J."/>
            <person name="Nataraja K.N."/>
            <person name="Reddy Y.A.N."/>
            <person name="Phadnis S."/>
            <person name="Ravikumar R.L."/>
            <person name="Schlapbach R."/>
            <person name="Sreeman S.M."/>
            <person name="Shimizu K.K."/>
        </authorList>
    </citation>
    <scope>NUCLEOTIDE SEQUENCE</scope>
</reference>
<dbReference type="EMBL" id="BQKI01000015">
    <property type="protein sequence ID" value="GJN08632.1"/>
    <property type="molecule type" value="Genomic_DNA"/>
</dbReference>
<reference evidence="2" key="2">
    <citation type="submission" date="2021-12" db="EMBL/GenBank/DDBJ databases">
        <title>Resequencing data analysis of finger millet.</title>
        <authorList>
            <person name="Hatakeyama M."/>
            <person name="Aluri S."/>
            <person name="Balachadran M.T."/>
            <person name="Sivarajan S.R."/>
            <person name="Poveda L."/>
            <person name="Shimizu-Inatsugi R."/>
            <person name="Schlapbach R."/>
            <person name="Sreeman S.M."/>
            <person name="Shimizu K.K."/>
        </authorList>
    </citation>
    <scope>NUCLEOTIDE SEQUENCE</scope>
</reference>
<dbReference type="InterPro" id="IPR011676">
    <property type="entry name" value="DUF1618"/>
</dbReference>
<organism evidence="2 3">
    <name type="scientific">Eleusine coracana subsp. coracana</name>
    <dbReference type="NCBI Taxonomy" id="191504"/>
    <lineage>
        <taxon>Eukaryota</taxon>
        <taxon>Viridiplantae</taxon>
        <taxon>Streptophyta</taxon>
        <taxon>Embryophyta</taxon>
        <taxon>Tracheophyta</taxon>
        <taxon>Spermatophyta</taxon>
        <taxon>Magnoliopsida</taxon>
        <taxon>Liliopsida</taxon>
        <taxon>Poales</taxon>
        <taxon>Poaceae</taxon>
        <taxon>PACMAD clade</taxon>
        <taxon>Chloridoideae</taxon>
        <taxon>Cynodonteae</taxon>
        <taxon>Eleusininae</taxon>
        <taxon>Eleusine</taxon>
    </lineage>
</organism>
<evidence type="ECO:0000313" key="2">
    <source>
        <dbReference type="EMBL" id="GJN08632.1"/>
    </source>
</evidence>
<protein>
    <recommendedName>
        <fullName evidence="1">DUF1618 domain-containing protein</fullName>
    </recommendedName>
</protein>
<comment type="caution">
    <text evidence="2">The sequence shown here is derived from an EMBL/GenBank/DDBJ whole genome shotgun (WGS) entry which is preliminary data.</text>
</comment>
<evidence type="ECO:0000259" key="1">
    <source>
        <dbReference type="Pfam" id="PF07762"/>
    </source>
</evidence>
<dbReference type="Pfam" id="PF07762">
    <property type="entry name" value="DUF1618"/>
    <property type="match status" value="1"/>
</dbReference>
<dbReference type="AlphaFoldDB" id="A0AAV5DEE9"/>
<dbReference type="PANTHER" id="PTHR33086">
    <property type="entry name" value="OS05G0468200 PROTEIN-RELATED"/>
    <property type="match status" value="1"/>
</dbReference>
<sequence length="349" mass="38063">MASASPPWIILYKTPHVSAAAADAPRPGGAISLALAAPPRVSRLVVDPSVFPADPDSQAKVPNLYIKATGPSGHFLAEAKPSKSDSDGISKPFYLLLDVPSGTASLIPNPDVFRASSLAVIAASGGGYMIVAFRAQDRDNQNLVCFSSETREWVNKTVVTPQLSPKWTITDVITHDGKIWWVDRAHGILACDPFADQPDMAYIPLPRGYAHDQPGHENCNYCTGTMLSSLYCRCVNLSNGKFRCVEVGPVFVGKAPKITMHTLADPATAEWTLDYQVSFDEIWADDSYKATGLPEEPPTMISLIHPKNPDIIYFSVEKNIFGVDMPKRKVVECEISRVRFAKDLRVMGS</sequence>
<dbReference type="Proteomes" id="UP001054889">
    <property type="component" value="Unassembled WGS sequence"/>
</dbReference>
<evidence type="ECO:0000313" key="3">
    <source>
        <dbReference type="Proteomes" id="UP001054889"/>
    </source>
</evidence>
<keyword evidence="3" id="KW-1185">Reference proteome</keyword>